<organism evidence="2 3">
    <name type="scientific">Mesoterricola silvestris</name>
    <dbReference type="NCBI Taxonomy" id="2927979"/>
    <lineage>
        <taxon>Bacteria</taxon>
        <taxon>Pseudomonadati</taxon>
        <taxon>Acidobacteriota</taxon>
        <taxon>Holophagae</taxon>
        <taxon>Holophagales</taxon>
        <taxon>Holophagaceae</taxon>
        <taxon>Mesoterricola</taxon>
    </lineage>
</organism>
<evidence type="ECO:0000313" key="2">
    <source>
        <dbReference type="EMBL" id="BDU73547.1"/>
    </source>
</evidence>
<dbReference type="InterPro" id="IPR003731">
    <property type="entry name" value="Di-Nase_FeMo-co_biosynth"/>
</dbReference>
<reference evidence="3" key="1">
    <citation type="journal article" date="2023" name="Int. J. Syst. Evol. Microbiol.">
        <title>Mesoterricola silvestris gen. nov., sp. nov., Mesoterricola sediminis sp. nov., Geothrix oryzae sp. nov., Geothrix edaphica sp. nov., Geothrix rubra sp. nov., and Geothrix limicola sp. nov., six novel members of Acidobacteriota isolated from soils.</title>
        <authorList>
            <person name="Itoh H."/>
            <person name="Sugisawa Y."/>
            <person name="Mise K."/>
            <person name="Xu Z."/>
            <person name="Kuniyasu M."/>
            <person name="Ushijima N."/>
            <person name="Kawano K."/>
            <person name="Kobayashi E."/>
            <person name="Shiratori Y."/>
            <person name="Masuda Y."/>
            <person name="Senoo K."/>
        </authorList>
    </citation>
    <scope>NUCLEOTIDE SEQUENCE [LARGE SCALE GENOMIC DNA]</scope>
    <source>
        <strain evidence="3">W79</strain>
    </source>
</reference>
<dbReference type="InterPro" id="IPR036105">
    <property type="entry name" value="DiNase_FeMo-co_biosyn_sf"/>
</dbReference>
<keyword evidence="3" id="KW-1185">Reference proteome</keyword>
<dbReference type="EMBL" id="AP027080">
    <property type="protein sequence ID" value="BDU73547.1"/>
    <property type="molecule type" value="Genomic_DNA"/>
</dbReference>
<protein>
    <submittedName>
        <fullName evidence="2">Dinitrogenase iron-molybdenum cofactor</fullName>
    </submittedName>
</protein>
<dbReference type="PANTHER" id="PTHR42983:SF1">
    <property type="entry name" value="IRON-MOLYBDENUM PROTEIN"/>
    <property type="match status" value="1"/>
</dbReference>
<name>A0AA48GT55_9BACT</name>
<dbReference type="KEGG" id="msil:METEAL_27210"/>
<evidence type="ECO:0000313" key="3">
    <source>
        <dbReference type="Proteomes" id="UP001238179"/>
    </source>
</evidence>
<dbReference type="RefSeq" id="WP_316412218.1">
    <property type="nucleotide sequence ID" value="NZ_AP027080.1"/>
</dbReference>
<feature type="domain" description="Dinitrogenase iron-molybdenum cofactor biosynthesis" evidence="1">
    <location>
        <begin position="18"/>
        <end position="108"/>
    </location>
</feature>
<dbReference type="Pfam" id="PF02579">
    <property type="entry name" value="Nitro_FeMo-Co"/>
    <property type="match status" value="1"/>
</dbReference>
<dbReference type="AlphaFoldDB" id="A0AA48GT55"/>
<dbReference type="PANTHER" id="PTHR42983">
    <property type="entry name" value="DINITROGENASE IRON-MOLYBDENUM COFACTOR PROTEIN-RELATED"/>
    <property type="match status" value="1"/>
</dbReference>
<proteinExistence type="predicted"/>
<evidence type="ECO:0000259" key="1">
    <source>
        <dbReference type="Pfam" id="PF02579"/>
    </source>
</evidence>
<dbReference type="Proteomes" id="UP001238179">
    <property type="component" value="Chromosome"/>
</dbReference>
<dbReference type="SUPFAM" id="SSF53146">
    <property type="entry name" value="Nitrogenase accessory factor-like"/>
    <property type="match status" value="1"/>
</dbReference>
<sequence length="128" mass="13309">MTKSRIAIPSSLPGGLQAQVGAHFGHCDVYTMIDVEDGLITQVGLLPPVPHEQGGCLAAVNHLALAGATVLIAGGLGLRPLMGFNQAGIEVYRGTAFPNVEDAVKAMIKGDLERFTREFTCGGGQGHN</sequence>
<accession>A0AA48GT55</accession>
<gene>
    <name evidence="2" type="ORF">METEAL_27210</name>
</gene>
<dbReference type="Gene3D" id="3.30.420.130">
    <property type="entry name" value="Dinitrogenase iron-molybdenum cofactor biosynthesis domain"/>
    <property type="match status" value="1"/>
</dbReference>